<feature type="transmembrane region" description="Helical" evidence="2">
    <location>
        <begin position="191"/>
        <end position="211"/>
    </location>
</feature>
<proteinExistence type="predicted"/>
<dbReference type="PANTHER" id="PTHR11040:SF70">
    <property type="entry name" value="OS05G0316100 PROTEIN"/>
    <property type="match status" value="1"/>
</dbReference>
<evidence type="ECO:0000313" key="4">
    <source>
        <dbReference type="Proteomes" id="UP001189429"/>
    </source>
</evidence>
<dbReference type="EMBL" id="CAUYUJ010003022">
    <property type="protein sequence ID" value="CAK0803500.1"/>
    <property type="molecule type" value="Genomic_DNA"/>
</dbReference>
<gene>
    <name evidence="3" type="ORF">PCOR1329_LOCUS10644</name>
</gene>
<accession>A0ABN9QC58</accession>
<feature type="non-terminal residue" evidence="3">
    <location>
        <position position="1"/>
    </location>
</feature>
<protein>
    <submittedName>
        <fullName evidence="3">Uncharacterized protein</fullName>
    </submittedName>
</protein>
<dbReference type="PANTHER" id="PTHR11040">
    <property type="entry name" value="ZINC/IRON TRANSPORTER"/>
    <property type="match status" value="1"/>
</dbReference>
<keyword evidence="2" id="KW-0472">Membrane</keyword>
<organism evidence="3 4">
    <name type="scientific">Prorocentrum cordatum</name>
    <dbReference type="NCBI Taxonomy" id="2364126"/>
    <lineage>
        <taxon>Eukaryota</taxon>
        <taxon>Sar</taxon>
        <taxon>Alveolata</taxon>
        <taxon>Dinophyceae</taxon>
        <taxon>Prorocentrales</taxon>
        <taxon>Prorocentraceae</taxon>
        <taxon>Prorocentrum</taxon>
    </lineage>
</organism>
<keyword evidence="4" id="KW-1185">Reference proteome</keyword>
<feature type="transmembrane region" description="Helical" evidence="2">
    <location>
        <begin position="154"/>
        <end position="179"/>
    </location>
</feature>
<comment type="caution">
    <text evidence="3">The sequence shown here is derived from an EMBL/GenBank/DDBJ whole genome shotgun (WGS) entry which is preliminary data.</text>
</comment>
<feature type="region of interest" description="Disordered" evidence="1">
    <location>
        <begin position="21"/>
        <end position="41"/>
    </location>
</feature>
<reference evidence="3" key="1">
    <citation type="submission" date="2023-10" db="EMBL/GenBank/DDBJ databases">
        <authorList>
            <person name="Chen Y."/>
            <person name="Shah S."/>
            <person name="Dougan E. K."/>
            <person name="Thang M."/>
            <person name="Chan C."/>
        </authorList>
    </citation>
    <scope>NUCLEOTIDE SEQUENCE [LARGE SCALE GENOMIC DNA]</scope>
</reference>
<dbReference type="Proteomes" id="UP001189429">
    <property type="component" value="Unassembled WGS sequence"/>
</dbReference>
<evidence type="ECO:0000256" key="1">
    <source>
        <dbReference type="SAM" id="MobiDB-lite"/>
    </source>
</evidence>
<sequence length="230" mass="24215">AVRGQGGLRLLPGLVLRPVDVRHHGPGRRPVPVGPPERLRGPGKTLALANTAAGGTMLSASVSMLLEAHEHSGAYDWQILAGLLVGVVFIRASEHLSGGASEDGEDEADVAVLHQAFMDRRHMRKALLIFTVMFCHSAAEGVAVGVAFSKRLDAQFGIFMSLLLAVHNVPEGLAVALVLVPRGVSAPLASLIAILTSVPQPFMAVASFFFVDPTPSPGCSRSAWRSRPAP</sequence>
<evidence type="ECO:0000313" key="3">
    <source>
        <dbReference type="EMBL" id="CAK0803500.1"/>
    </source>
</evidence>
<name>A0ABN9QC58_9DINO</name>
<evidence type="ECO:0000256" key="2">
    <source>
        <dbReference type="SAM" id="Phobius"/>
    </source>
</evidence>
<feature type="transmembrane region" description="Helical" evidence="2">
    <location>
        <begin position="127"/>
        <end position="148"/>
    </location>
</feature>
<keyword evidence="2" id="KW-1133">Transmembrane helix</keyword>
<keyword evidence="2" id="KW-0812">Transmembrane</keyword>